<dbReference type="InterPro" id="IPR007569">
    <property type="entry name" value="DUF559"/>
</dbReference>
<feature type="region of interest" description="Disordered" evidence="1">
    <location>
        <begin position="129"/>
        <end position="149"/>
    </location>
</feature>
<sequence>MIPADEPGERVWARTDRELAPPQRAFARRMRKAPTEAERKLWWHVRHRLPMSGSHFRRQVQIGAYIADFACHRCKLVIEVDGGQHAVQTAEDVSRSGRLEAEGYRVLRFWNNDVLSNIDCVLTETMSAITATPTPDPSPQRGGEKRARK</sequence>
<dbReference type="GO" id="GO:0004519">
    <property type="term" value="F:endonuclease activity"/>
    <property type="evidence" value="ECO:0007669"/>
    <property type="project" value="UniProtKB-KW"/>
</dbReference>
<keyword evidence="3" id="KW-0378">Hydrolase</keyword>
<dbReference type="EMBL" id="CP031417">
    <property type="protein sequence ID" value="AXK83400.1"/>
    <property type="molecule type" value="Genomic_DNA"/>
</dbReference>
<evidence type="ECO:0000313" key="4">
    <source>
        <dbReference type="Proteomes" id="UP000254889"/>
    </source>
</evidence>
<evidence type="ECO:0000259" key="2">
    <source>
        <dbReference type="Pfam" id="PF04480"/>
    </source>
</evidence>
<gene>
    <name evidence="3" type="ORF">DW352_24480</name>
</gene>
<keyword evidence="4" id="KW-1185">Reference proteome</keyword>
<dbReference type="SUPFAM" id="SSF52980">
    <property type="entry name" value="Restriction endonuclease-like"/>
    <property type="match status" value="1"/>
</dbReference>
<organism evidence="3 4">
    <name type="scientific">Pseudolabrys taiwanensis</name>
    <dbReference type="NCBI Taxonomy" id="331696"/>
    <lineage>
        <taxon>Bacteria</taxon>
        <taxon>Pseudomonadati</taxon>
        <taxon>Pseudomonadota</taxon>
        <taxon>Alphaproteobacteria</taxon>
        <taxon>Hyphomicrobiales</taxon>
        <taxon>Xanthobacteraceae</taxon>
        <taxon>Pseudolabrys</taxon>
    </lineage>
</organism>
<proteinExistence type="predicted"/>
<dbReference type="Gene3D" id="3.40.960.10">
    <property type="entry name" value="VSR Endonuclease"/>
    <property type="match status" value="1"/>
</dbReference>
<dbReference type="AlphaFoldDB" id="A0A346A2K3"/>
<dbReference type="OrthoDB" id="9798754at2"/>
<accession>A0A346A2K3</accession>
<feature type="domain" description="DUF559" evidence="2">
    <location>
        <begin position="24"/>
        <end position="128"/>
    </location>
</feature>
<dbReference type="Proteomes" id="UP000254889">
    <property type="component" value="Chromosome"/>
</dbReference>
<name>A0A346A2K3_9HYPH</name>
<keyword evidence="3" id="KW-0255">Endonuclease</keyword>
<dbReference type="KEGG" id="ptaw:DW352_24480"/>
<dbReference type="PANTHER" id="PTHR38590">
    <property type="entry name" value="BLL0828 PROTEIN"/>
    <property type="match status" value="1"/>
</dbReference>
<keyword evidence="3" id="KW-0540">Nuclease</keyword>
<protein>
    <submittedName>
        <fullName evidence="3">Endonuclease domain-containing protein</fullName>
    </submittedName>
</protein>
<evidence type="ECO:0000313" key="3">
    <source>
        <dbReference type="EMBL" id="AXK83400.1"/>
    </source>
</evidence>
<dbReference type="PANTHER" id="PTHR38590:SF1">
    <property type="entry name" value="BLL0828 PROTEIN"/>
    <property type="match status" value="1"/>
</dbReference>
<dbReference type="CDD" id="cd01038">
    <property type="entry name" value="Endonuclease_DUF559"/>
    <property type="match status" value="1"/>
</dbReference>
<dbReference type="InterPro" id="IPR011335">
    <property type="entry name" value="Restrct_endonuc-II-like"/>
</dbReference>
<dbReference type="InterPro" id="IPR047216">
    <property type="entry name" value="Endonuclease_DUF559_bact"/>
</dbReference>
<dbReference type="RefSeq" id="WP_115693779.1">
    <property type="nucleotide sequence ID" value="NZ_CP031417.1"/>
</dbReference>
<dbReference type="Pfam" id="PF04480">
    <property type="entry name" value="DUF559"/>
    <property type="match status" value="1"/>
</dbReference>
<evidence type="ECO:0000256" key="1">
    <source>
        <dbReference type="SAM" id="MobiDB-lite"/>
    </source>
</evidence>
<reference evidence="3 4" key="1">
    <citation type="submission" date="2018-07" db="EMBL/GenBank/DDBJ databases">
        <authorList>
            <person name="Quirk P.G."/>
            <person name="Krulwich T.A."/>
        </authorList>
    </citation>
    <scope>NUCLEOTIDE SEQUENCE [LARGE SCALE GENOMIC DNA]</scope>
    <source>
        <strain evidence="3 4">CC-BB4</strain>
    </source>
</reference>